<dbReference type="Proteomes" id="UP001162501">
    <property type="component" value="Chromosome 27"/>
</dbReference>
<proteinExistence type="predicted"/>
<sequence>MSAGVRRSPALQTAQALRPLPPRGHIPATVNLSLPHGGGVAIAPEAVSLPGLVYQQRSAEGSAGLGFLEVTPSRPGPPALASTPTSTPQTQLEPKDWNLSQNHCSRVPQTPCPYLTGTELLRVQFTPFCQDIPNSAAPDTQPSEP</sequence>
<gene>
    <name evidence="1" type="ORF">MRATA1EN22A_LOCUS16438</name>
</gene>
<organism evidence="1 2">
    <name type="scientific">Rangifer tarandus platyrhynchus</name>
    <name type="common">Svalbard reindeer</name>
    <dbReference type="NCBI Taxonomy" id="3082113"/>
    <lineage>
        <taxon>Eukaryota</taxon>
        <taxon>Metazoa</taxon>
        <taxon>Chordata</taxon>
        <taxon>Craniata</taxon>
        <taxon>Vertebrata</taxon>
        <taxon>Euteleostomi</taxon>
        <taxon>Mammalia</taxon>
        <taxon>Eutheria</taxon>
        <taxon>Laurasiatheria</taxon>
        <taxon>Artiodactyla</taxon>
        <taxon>Ruminantia</taxon>
        <taxon>Pecora</taxon>
        <taxon>Cervidae</taxon>
        <taxon>Odocoileinae</taxon>
        <taxon>Rangifer</taxon>
    </lineage>
</organism>
<name>A0AC59ZBI2_RANTA</name>
<protein>
    <submittedName>
        <fullName evidence="1">Uncharacterized protein</fullName>
    </submittedName>
</protein>
<reference evidence="1" key="1">
    <citation type="submission" date="2023-05" db="EMBL/GenBank/DDBJ databases">
        <authorList>
            <consortium name="ELIXIR-Norway"/>
        </authorList>
    </citation>
    <scope>NUCLEOTIDE SEQUENCE</scope>
</reference>
<evidence type="ECO:0000313" key="1">
    <source>
        <dbReference type="EMBL" id="CAN0358704.1"/>
    </source>
</evidence>
<dbReference type="EMBL" id="OX596111">
    <property type="protein sequence ID" value="CAN0358704.1"/>
    <property type="molecule type" value="Genomic_DNA"/>
</dbReference>
<evidence type="ECO:0000313" key="2">
    <source>
        <dbReference type="Proteomes" id="UP001162501"/>
    </source>
</evidence>
<reference evidence="1" key="2">
    <citation type="submission" date="2025-03" db="EMBL/GenBank/DDBJ databases">
        <authorList>
            <consortium name="ELIXIR-Norway"/>
            <consortium name="Elixir Norway"/>
        </authorList>
    </citation>
    <scope>NUCLEOTIDE SEQUENCE</scope>
</reference>
<accession>A0AC59ZBI2</accession>